<name>A0A2Z7AU15_9LAMI</name>
<comment type="similarity">
    <text evidence="1 2">Belongs to the small heat shock protein (HSP20) family.</text>
</comment>
<protein>
    <submittedName>
        <fullName evidence="4">21.7 kDa class VI heat shock protein</fullName>
    </submittedName>
</protein>
<dbReference type="OrthoDB" id="1431247at2759"/>
<evidence type="ECO:0000313" key="4">
    <source>
        <dbReference type="EMBL" id="KZV22909.1"/>
    </source>
</evidence>
<dbReference type="PROSITE" id="PS01031">
    <property type="entry name" value="SHSP"/>
    <property type="match status" value="1"/>
</dbReference>
<sequence>MASSKQLDIRFEDPNPRKWCHPLKEDVFAALMSQENSTVQKILGAGSFFDPLLFGKFFDPSDAFPLWEFEADSLMLSNPHSSNKNNVDWFQTDSDYVLITQLHGIDNSNSIEVCVENGKVIEISGQYWRQPRDQPSEWKSSQWWDHGYVRRLELPEKTDWKKVEARLMNNDTFLEIRVPKLLPNLDYSPKEN</sequence>
<dbReference type="EMBL" id="KV014007">
    <property type="protein sequence ID" value="KZV22909.1"/>
    <property type="molecule type" value="Genomic_DNA"/>
</dbReference>
<evidence type="ECO:0000313" key="5">
    <source>
        <dbReference type="Proteomes" id="UP000250235"/>
    </source>
</evidence>
<dbReference type="InterPro" id="IPR002068">
    <property type="entry name" value="A-crystallin/Hsp20_dom"/>
</dbReference>
<feature type="domain" description="SHSP" evidence="3">
    <location>
        <begin position="78"/>
        <end position="192"/>
    </location>
</feature>
<organism evidence="4 5">
    <name type="scientific">Dorcoceras hygrometricum</name>
    <dbReference type="NCBI Taxonomy" id="472368"/>
    <lineage>
        <taxon>Eukaryota</taxon>
        <taxon>Viridiplantae</taxon>
        <taxon>Streptophyta</taxon>
        <taxon>Embryophyta</taxon>
        <taxon>Tracheophyta</taxon>
        <taxon>Spermatophyta</taxon>
        <taxon>Magnoliopsida</taxon>
        <taxon>eudicotyledons</taxon>
        <taxon>Gunneridae</taxon>
        <taxon>Pentapetalae</taxon>
        <taxon>asterids</taxon>
        <taxon>lamiids</taxon>
        <taxon>Lamiales</taxon>
        <taxon>Gesneriaceae</taxon>
        <taxon>Didymocarpoideae</taxon>
        <taxon>Trichosporeae</taxon>
        <taxon>Loxocarpinae</taxon>
        <taxon>Dorcoceras</taxon>
    </lineage>
</organism>
<keyword evidence="4" id="KW-0346">Stress response</keyword>
<dbReference type="SUPFAM" id="SSF49764">
    <property type="entry name" value="HSP20-like chaperones"/>
    <property type="match status" value="1"/>
</dbReference>
<proteinExistence type="inferred from homology"/>
<dbReference type="AlphaFoldDB" id="A0A2Z7AU15"/>
<dbReference type="PANTHER" id="PTHR47838">
    <property type="entry name" value="21.7 KDA CLASS VI HEAT SHOCK PROTEIN"/>
    <property type="match status" value="1"/>
</dbReference>
<dbReference type="Pfam" id="PF00011">
    <property type="entry name" value="HSP20"/>
    <property type="match status" value="1"/>
</dbReference>
<dbReference type="Proteomes" id="UP000250235">
    <property type="component" value="Unassembled WGS sequence"/>
</dbReference>
<accession>A0A2Z7AU15</accession>
<evidence type="ECO:0000259" key="3">
    <source>
        <dbReference type="PROSITE" id="PS01031"/>
    </source>
</evidence>
<evidence type="ECO:0000256" key="1">
    <source>
        <dbReference type="PROSITE-ProRule" id="PRU00285"/>
    </source>
</evidence>
<keyword evidence="5" id="KW-1185">Reference proteome</keyword>
<gene>
    <name evidence="4" type="ORF">F511_39550</name>
</gene>
<dbReference type="InterPro" id="IPR008978">
    <property type="entry name" value="HSP20-like_chaperone"/>
</dbReference>
<dbReference type="Gene3D" id="2.60.40.790">
    <property type="match status" value="1"/>
</dbReference>
<reference evidence="4 5" key="1">
    <citation type="journal article" date="2015" name="Proc. Natl. Acad. Sci. U.S.A.">
        <title>The resurrection genome of Boea hygrometrica: A blueprint for survival of dehydration.</title>
        <authorList>
            <person name="Xiao L."/>
            <person name="Yang G."/>
            <person name="Zhang L."/>
            <person name="Yang X."/>
            <person name="Zhao S."/>
            <person name="Ji Z."/>
            <person name="Zhou Q."/>
            <person name="Hu M."/>
            <person name="Wang Y."/>
            <person name="Chen M."/>
            <person name="Xu Y."/>
            <person name="Jin H."/>
            <person name="Xiao X."/>
            <person name="Hu G."/>
            <person name="Bao F."/>
            <person name="Hu Y."/>
            <person name="Wan P."/>
            <person name="Li L."/>
            <person name="Deng X."/>
            <person name="Kuang T."/>
            <person name="Xiang C."/>
            <person name="Zhu J.K."/>
            <person name="Oliver M.J."/>
            <person name="He Y."/>
        </authorList>
    </citation>
    <scope>NUCLEOTIDE SEQUENCE [LARGE SCALE GENOMIC DNA]</scope>
    <source>
        <strain evidence="5">cv. XS01</strain>
    </source>
</reference>
<dbReference type="PANTHER" id="PTHR47838:SF1">
    <property type="entry name" value="21.7 KDA CLASS VI HEAT SHOCK PROTEIN"/>
    <property type="match status" value="1"/>
</dbReference>
<evidence type="ECO:0000256" key="2">
    <source>
        <dbReference type="RuleBase" id="RU003616"/>
    </source>
</evidence>